<gene>
    <name evidence="1" type="ORF">IAD50_09170</name>
</gene>
<sequence>MKDAETMAYINLFAVLGALEELCAMDENAKALLPQKPVTILFDIKAGPAALFTFGPEKCSMREGRGACDIRLPFSSYEKFNAMISGTFTPIPSKGFTKIGFLTKRFMKMTDILSAYLKADEKALENPQFFDRSTELMLYVIGGAIAQIGNHDRIGRFSASNITDGTVMLSIHDGPGVSVIVKDHRLMDVKKRLPEPRAVMEFESIRLARRLFDGKENAMDCIGKKKITISGMISMLDNINRILDRVSVYLA</sequence>
<dbReference type="Proteomes" id="UP000824089">
    <property type="component" value="Unassembled WGS sequence"/>
</dbReference>
<dbReference type="AlphaFoldDB" id="A0A9D1I8X4"/>
<evidence type="ECO:0008006" key="3">
    <source>
        <dbReference type="Google" id="ProtNLM"/>
    </source>
</evidence>
<protein>
    <recommendedName>
        <fullName evidence="3">SCP2 domain-containing protein</fullName>
    </recommendedName>
</protein>
<comment type="caution">
    <text evidence="1">The sequence shown here is derived from an EMBL/GenBank/DDBJ whole genome shotgun (WGS) entry which is preliminary data.</text>
</comment>
<reference evidence="1" key="1">
    <citation type="submission" date="2020-10" db="EMBL/GenBank/DDBJ databases">
        <authorList>
            <person name="Gilroy R."/>
        </authorList>
    </citation>
    <scope>NUCLEOTIDE SEQUENCE</scope>
    <source>
        <strain evidence="1">CHK195-4489</strain>
    </source>
</reference>
<name>A0A9D1I8X4_9CLOT</name>
<evidence type="ECO:0000313" key="1">
    <source>
        <dbReference type="EMBL" id="HIU30448.1"/>
    </source>
</evidence>
<reference evidence="1" key="2">
    <citation type="journal article" date="2021" name="PeerJ">
        <title>Extensive microbial diversity within the chicken gut microbiome revealed by metagenomics and culture.</title>
        <authorList>
            <person name="Gilroy R."/>
            <person name="Ravi A."/>
            <person name="Getino M."/>
            <person name="Pursley I."/>
            <person name="Horton D.L."/>
            <person name="Alikhan N.F."/>
            <person name="Baker D."/>
            <person name="Gharbi K."/>
            <person name="Hall N."/>
            <person name="Watson M."/>
            <person name="Adriaenssens E.M."/>
            <person name="Foster-Nyarko E."/>
            <person name="Jarju S."/>
            <person name="Secka A."/>
            <person name="Antonio M."/>
            <person name="Oren A."/>
            <person name="Chaudhuri R.R."/>
            <person name="La Ragione R."/>
            <person name="Hildebrand F."/>
            <person name="Pallen M.J."/>
        </authorList>
    </citation>
    <scope>NUCLEOTIDE SEQUENCE</scope>
    <source>
        <strain evidence="1">CHK195-4489</strain>
    </source>
</reference>
<accession>A0A9D1I8X4</accession>
<evidence type="ECO:0000313" key="2">
    <source>
        <dbReference type="Proteomes" id="UP000824089"/>
    </source>
</evidence>
<organism evidence="1 2">
    <name type="scientific">Candidatus Egerieisoma faecipullorum</name>
    <dbReference type="NCBI Taxonomy" id="2840963"/>
    <lineage>
        <taxon>Bacteria</taxon>
        <taxon>Bacillati</taxon>
        <taxon>Bacillota</taxon>
        <taxon>Clostridia</taxon>
        <taxon>Eubacteriales</taxon>
        <taxon>Clostridiaceae</taxon>
        <taxon>Clostridiaceae incertae sedis</taxon>
        <taxon>Candidatus Egerieisoma</taxon>
    </lineage>
</organism>
<proteinExistence type="predicted"/>
<dbReference type="EMBL" id="DVMM01000204">
    <property type="protein sequence ID" value="HIU30448.1"/>
    <property type="molecule type" value="Genomic_DNA"/>
</dbReference>